<sequence length="658" mass="75621">MFTAFATWALGAGVRMYFGDRQLTTDCGIVGIIAAWLAREELIVFLQKSWNASAATVGSSMVVLALITVPVAIQGLRSRRKSSNDTNANELPNDISKWTLQHPKTRIFPCKTKHARMFPKRHAFEYSYLQCGFPVIPGGVTSDGRDVATGTDQELGTWWLRVRAVDYLTRGNGKIGFYGKLQTFLREQNVADNDWSYAYLVTAPRFFGYSFNPVSFWYIYDREHQLKNMILEFNNTFGERRIYLLNGTNPSSPPQTPGSTHEEDTRSDIFIGTKSQFMDLWMKDFHASPFNSRKGSYALRAQNPFPYAAYENPMIDNTITLKSSKDHAKVVARLNCVGTPLDPEKFGLFGAAWFILRWWWVGLVTFPRILKEAFNLFYKRNLHVWFRPEVLTPSLGRLPTSSEITIQQVLHDYLTHLVNTAQDDFRIILHTTIPEIPKQNIDFTRPPRGRTVREFEIRVLTPAFYSRFVHYAHTSEAIDRECIFTDEKDRTCWISRPELLAQLLTQSASAVSRSPVRRGRLNELRWSLLKKLRCAPAEPAYNATPKSSEFRLEDIRAVKYSEMDTFVRNQQGPIYVGKYRRIVIKQFLAQRICLGFPQIISLVDWCLRIFLCYHAARQVSSSSEFTRNALLEQDWWPLSRGVAAATASHSYGLLKGYH</sequence>
<evidence type="ECO:0000313" key="1">
    <source>
        <dbReference type="EMBL" id="KAF2630489.1"/>
    </source>
</evidence>
<proteinExistence type="predicted"/>
<organism evidence="1 2">
    <name type="scientific">Macroventuria anomochaeta</name>
    <dbReference type="NCBI Taxonomy" id="301207"/>
    <lineage>
        <taxon>Eukaryota</taxon>
        <taxon>Fungi</taxon>
        <taxon>Dikarya</taxon>
        <taxon>Ascomycota</taxon>
        <taxon>Pezizomycotina</taxon>
        <taxon>Dothideomycetes</taxon>
        <taxon>Pleosporomycetidae</taxon>
        <taxon>Pleosporales</taxon>
        <taxon>Pleosporineae</taxon>
        <taxon>Didymellaceae</taxon>
        <taxon>Macroventuria</taxon>
    </lineage>
</organism>
<dbReference type="EMBL" id="MU006707">
    <property type="protein sequence ID" value="KAF2630489.1"/>
    <property type="molecule type" value="Genomic_DNA"/>
</dbReference>
<evidence type="ECO:0000313" key="2">
    <source>
        <dbReference type="Proteomes" id="UP000799754"/>
    </source>
</evidence>
<reference evidence="1" key="1">
    <citation type="journal article" date="2020" name="Stud. Mycol.">
        <title>101 Dothideomycetes genomes: a test case for predicting lifestyles and emergence of pathogens.</title>
        <authorList>
            <person name="Haridas S."/>
            <person name="Albert R."/>
            <person name="Binder M."/>
            <person name="Bloem J."/>
            <person name="Labutti K."/>
            <person name="Salamov A."/>
            <person name="Andreopoulos B."/>
            <person name="Baker S."/>
            <person name="Barry K."/>
            <person name="Bills G."/>
            <person name="Bluhm B."/>
            <person name="Cannon C."/>
            <person name="Castanera R."/>
            <person name="Culley D."/>
            <person name="Daum C."/>
            <person name="Ezra D."/>
            <person name="Gonzalez J."/>
            <person name="Henrissat B."/>
            <person name="Kuo A."/>
            <person name="Liang C."/>
            <person name="Lipzen A."/>
            <person name="Lutzoni F."/>
            <person name="Magnuson J."/>
            <person name="Mondo S."/>
            <person name="Nolan M."/>
            <person name="Ohm R."/>
            <person name="Pangilinan J."/>
            <person name="Park H.-J."/>
            <person name="Ramirez L."/>
            <person name="Alfaro M."/>
            <person name="Sun H."/>
            <person name="Tritt A."/>
            <person name="Yoshinaga Y."/>
            <person name="Zwiers L.-H."/>
            <person name="Turgeon B."/>
            <person name="Goodwin S."/>
            <person name="Spatafora J."/>
            <person name="Crous P."/>
            <person name="Grigoriev I."/>
        </authorList>
    </citation>
    <scope>NUCLEOTIDE SEQUENCE</scope>
    <source>
        <strain evidence="1">CBS 525.71</strain>
    </source>
</reference>
<dbReference type="Proteomes" id="UP000799754">
    <property type="component" value="Unassembled WGS sequence"/>
</dbReference>
<comment type="caution">
    <text evidence="1">The sequence shown here is derived from an EMBL/GenBank/DDBJ whole genome shotgun (WGS) entry which is preliminary data.</text>
</comment>
<name>A0ACB6SB76_9PLEO</name>
<gene>
    <name evidence="1" type="ORF">BU25DRAFT_446684</name>
</gene>
<accession>A0ACB6SB76</accession>
<keyword evidence="2" id="KW-1185">Reference proteome</keyword>
<protein>
    <submittedName>
        <fullName evidence="1">Uncharacterized protein</fullName>
    </submittedName>
</protein>